<accession>A0ABW2XBS5</accession>
<reference evidence="2" key="1">
    <citation type="journal article" date="2019" name="Int. J. Syst. Evol. Microbiol.">
        <title>The Global Catalogue of Microorganisms (GCM) 10K type strain sequencing project: providing services to taxonomists for standard genome sequencing and annotation.</title>
        <authorList>
            <consortium name="The Broad Institute Genomics Platform"/>
            <consortium name="The Broad Institute Genome Sequencing Center for Infectious Disease"/>
            <person name="Wu L."/>
            <person name="Ma J."/>
        </authorList>
    </citation>
    <scope>NUCLEOTIDE SEQUENCE [LARGE SCALE GENOMIC DNA]</scope>
    <source>
        <strain evidence="2">JCM 9371</strain>
    </source>
</reference>
<dbReference type="Proteomes" id="UP001597063">
    <property type="component" value="Unassembled WGS sequence"/>
</dbReference>
<name>A0ABW2XBS5_9ACTN</name>
<evidence type="ECO:0000313" key="1">
    <source>
        <dbReference type="EMBL" id="MFD0683427.1"/>
    </source>
</evidence>
<keyword evidence="2" id="KW-1185">Reference proteome</keyword>
<evidence type="ECO:0000313" key="2">
    <source>
        <dbReference type="Proteomes" id="UP001597063"/>
    </source>
</evidence>
<sequence>MSVDYRSTEWLLAGLGRVGLLASLASCDAGGVIDIVRITSDISGAAVMIGKGGGCASGDERLR</sequence>
<gene>
    <name evidence="1" type="ORF">ACFQZM_02865</name>
</gene>
<dbReference type="RefSeq" id="WP_131758622.1">
    <property type="nucleotide sequence ID" value="NZ_CAACUY010000055.1"/>
</dbReference>
<protein>
    <submittedName>
        <fullName evidence="1">Uncharacterized protein</fullName>
    </submittedName>
</protein>
<comment type="caution">
    <text evidence="1">The sequence shown here is derived from an EMBL/GenBank/DDBJ whole genome shotgun (WGS) entry which is preliminary data.</text>
</comment>
<organism evidence="1 2">
    <name type="scientific">Actinomadura fibrosa</name>
    <dbReference type="NCBI Taxonomy" id="111802"/>
    <lineage>
        <taxon>Bacteria</taxon>
        <taxon>Bacillati</taxon>
        <taxon>Actinomycetota</taxon>
        <taxon>Actinomycetes</taxon>
        <taxon>Streptosporangiales</taxon>
        <taxon>Thermomonosporaceae</taxon>
        <taxon>Actinomadura</taxon>
    </lineage>
</organism>
<proteinExistence type="predicted"/>
<dbReference type="EMBL" id="JBHTGP010000003">
    <property type="protein sequence ID" value="MFD0683427.1"/>
    <property type="molecule type" value="Genomic_DNA"/>
</dbReference>